<feature type="region of interest" description="Disordered" evidence="1">
    <location>
        <begin position="96"/>
        <end position="115"/>
    </location>
</feature>
<reference evidence="4" key="1">
    <citation type="journal article" date="2019" name="Int. J. Syst. Evol. Microbiol.">
        <title>The Global Catalogue of Microorganisms (GCM) 10K type strain sequencing project: providing services to taxonomists for standard genome sequencing and annotation.</title>
        <authorList>
            <consortium name="The Broad Institute Genomics Platform"/>
            <consortium name="The Broad Institute Genome Sequencing Center for Infectious Disease"/>
            <person name="Wu L."/>
            <person name="Ma J."/>
        </authorList>
    </citation>
    <scope>NUCLEOTIDE SEQUENCE [LARGE SCALE GENOMIC DNA]</scope>
    <source>
        <strain evidence="4">JCM 18081</strain>
    </source>
</reference>
<protein>
    <submittedName>
        <fullName evidence="3">Uncharacterized protein</fullName>
    </submittedName>
</protein>
<evidence type="ECO:0000313" key="4">
    <source>
        <dbReference type="Proteomes" id="UP001501265"/>
    </source>
</evidence>
<name>A0ABP9BZK7_9ACTN</name>
<dbReference type="RefSeq" id="WP_345620324.1">
    <property type="nucleotide sequence ID" value="NZ_BAABIG010000026.1"/>
</dbReference>
<dbReference type="Proteomes" id="UP001501265">
    <property type="component" value="Unassembled WGS sequence"/>
</dbReference>
<keyword evidence="4" id="KW-1185">Reference proteome</keyword>
<keyword evidence="2" id="KW-1133">Transmembrane helix</keyword>
<feature type="compositionally biased region" description="Basic and acidic residues" evidence="1">
    <location>
        <begin position="1"/>
        <end position="20"/>
    </location>
</feature>
<evidence type="ECO:0000256" key="1">
    <source>
        <dbReference type="SAM" id="MobiDB-lite"/>
    </source>
</evidence>
<keyword evidence="2" id="KW-0812">Transmembrane</keyword>
<accession>A0ABP9BZK7</accession>
<sequence length="280" mass="28678">MAAEHERHDGYERHDGHAEQDDYDQGYDGRGGDDGYAHMDALMAAITGEPLPPGAAEDAVLLAEHRAAEADVALLREQLAVIGGALTAPVRDTEPARAAVPPLAPASGRPHRPRSRRRPFAVALGALAVACAGAFVAGLGWLAVQGGPAGSQDSSAAKDADSAAEAPGGAEAPFGSPRYLACARLVAEGEVVAVEPVAGTGRHRVTLEVTRSYLPDPGERRVTFPLDDTTGTVTEGDLVLVGIPRHGDAPDAVFVGEAALAGQRARITAALPGSRTLGCG</sequence>
<keyword evidence="2" id="KW-0472">Membrane</keyword>
<feature type="region of interest" description="Disordered" evidence="1">
    <location>
        <begin position="148"/>
        <end position="170"/>
    </location>
</feature>
<evidence type="ECO:0000313" key="3">
    <source>
        <dbReference type="EMBL" id="GAA4801211.1"/>
    </source>
</evidence>
<gene>
    <name evidence="3" type="ORF">GCM10023220_32300</name>
</gene>
<evidence type="ECO:0000256" key="2">
    <source>
        <dbReference type="SAM" id="Phobius"/>
    </source>
</evidence>
<feature type="transmembrane region" description="Helical" evidence="2">
    <location>
        <begin position="120"/>
        <end position="144"/>
    </location>
</feature>
<dbReference type="EMBL" id="BAABIG010000026">
    <property type="protein sequence ID" value="GAA4801211.1"/>
    <property type="molecule type" value="Genomic_DNA"/>
</dbReference>
<proteinExistence type="predicted"/>
<comment type="caution">
    <text evidence="3">The sequence shown here is derived from an EMBL/GenBank/DDBJ whole genome shotgun (WGS) entry which is preliminary data.</text>
</comment>
<organism evidence="3 4">
    <name type="scientific">Streptomyces ziwulingensis</name>
    <dbReference type="NCBI Taxonomy" id="1045501"/>
    <lineage>
        <taxon>Bacteria</taxon>
        <taxon>Bacillati</taxon>
        <taxon>Actinomycetota</taxon>
        <taxon>Actinomycetes</taxon>
        <taxon>Kitasatosporales</taxon>
        <taxon>Streptomycetaceae</taxon>
        <taxon>Streptomyces</taxon>
    </lineage>
</organism>
<feature type="region of interest" description="Disordered" evidence="1">
    <location>
        <begin position="1"/>
        <end position="32"/>
    </location>
</feature>